<comment type="caution">
    <text evidence="1">The sequence shown here is derived from an EMBL/GenBank/DDBJ whole genome shotgun (WGS) entry which is preliminary data.</text>
</comment>
<sequence length="124" mass="14247">MFRQLRILTASFQNISGTILEGRSPTRTKWKMHHNEGDHFDLTNAFPADPQVPKPQRLYFGRYSPGDGPIYYGQVYEDGKSCMYFAENILLSCPSFEVLEYKPHLRPAPVDDEQINFTVDGNES</sequence>
<gene>
    <name evidence="1" type="ORF">CLODIP_2_CD05405</name>
</gene>
<evidence type="ECO:0000313" key="2">
    <source>
        <dbReference type="Proteomes" id="UP000494165"/>
    </source>
</evidence>
<dbReference type="AlphaFoldDB" id="A0A8S1DXU0"/>
<keyword evidence="2" id="KW-1185">Reference proteome</keyword>
<proteinExistence type="predicted"/>
<reference evidence="1 2" key="1">
    <citation type="submission" date="2020-04" db="EMBL/GenBank/DDBJ databases">
        <authorList>
            <person name="Alioto T."/>
            <person name="Alioto T."/>
            <person name="Gomez Garrido J."/>
        </authorList>
    </citation>
    <scope>NUCLEOTIDE SEQUENCE [LARGE SCALE GENOMIC DNA]</scope>
</reference>
<organism evidence="1 2">
    <name type="scientific">Cloeon dipterum</name>
    <dbReference type="NCBI Taxonomy" id="197152"/>
    <lineage>
        <taxon>Eukaryota</taxon>
        <taxon>Metazoa</taxon>
        <taxon>Ecdysozoa</taxon>
        <taxon>Arthropoda</taxon>
        <taxon>Hexapoda</taxon>
        <taxon>Insecta</taxon>
        <taxon>Pterygota</taxon>
        <taxon>Palaeoptera</taxon>
        <taxon>Ephemeroptera</taxon>
        <taxon>Pisciforma</taxon>
        <taxon>Baetidae</taxon>
        <taxon>Cloeon</taxon>
    </lineage>
</organism>
<protein>
    <submittedName>
        <fullName evidence="1">Uncharacterized protein</fullName>
    </submittedName>
</protein>
<dbReference type="EMBL" id="CADEPI010000436">
    <property type="protein sequence ID" value="CAB3385862.1"/>
    <property type="molecule type" value="Genomic_DNA"/>
</dbReference>
<evidence type="ECO:0000313" key="1">
    <source>
        <dbReference type="EMBL" id="CAB3385862.1"/>
    </source>
</evidence>
<accession>A0A8S1DXU0</accession>
<dbReference type="Proteomes" id="UP000494165">
    <property type="component" value="Unassembled WGS sequence"/>
</dbReference>
<name>A0A8S1DXU0_9INSE</name>